<protein>
    <submittedName>
        <fullName evidence="1">Uncharacterized protein</fullName>
    </submittedName>
</protein>
<dbReference type="AlphaFoldDB" id="A0A2T6ZGL8"/>
<gene>
    <name evidence="1" type="ORF">B9Z19DRAFT_1068070</name>
</gene>
<reference evidence="1 2" key="1">
    <citation type="submission" date="2017-04" db="EMBL/GenBank/DDBJ databases">
        <title>Draft genome sequence of Tuber borchii Vittad., a whitish edible truffle.</title>
        <authorList>
            <consortium name="DOE Joint Genome Institute"/>
            <person name="Murat C."/>
            <person name="Kuo A."/>
            <person name="Barry K.W."/>
            <person name="Clum A."/>
            <person name="Dockter R.B."/>
            <person name="Fauchery L."/>
            <person name="Iotti M."/>
            <person name="Kohler A."/>
            <person name="Labutti K."/>
            <person name="Lindquist E.A."/>
            <person name="Lipzen A."/>
            <person name="Ohm R.A."/>
            <person name="Wang M."/>
            <person name="Grigoriev I.V."/>
            <person name="Zambonelli A."/>
            <person name="Martin F.M."/>
        </authorList>
    </citation>
    <scope>NUCLEOTIDE SEQUENCE [LARGE SCALE GENOMIC DNA]</scope>
    <source>
        <strain evidence="1 2">Tbo3840</strain>
    </source>
</reference>
<evidence type="ECO:0000313" key="1">
    <source>
        <dbReference type="EMBL" id="PUU74619.1"/>
    </source>
</evidence>
<accession>A0A2T6ZGL8</accession>
<evidence type="ECO:0000313" key="2">
    <source>
        <dbReference type="Proteomes" id="UP000244722"/>
    </source>
</evidence>
<organism evidence="1 2">
    <name type="scientific">Tuber borchii</name>
    <name type="common">White truffle</name>
    <dbReference type="NCBI Taxonomy" id="42251"/>
    <lineage>
        <taxon>Eukaryota</taxon>
        <taxon>Fungi</taxon>
        <taxon>Dikarya</taxon>
        <taxon>Ascomycota</taxon>
        <taxon>Pezizomycotina</taxon>
        <taxon>Pezizomycetes</taxon>
        <taxon>Pezizales</taxon>
        <taxon>Tuberaceae</taxon>
        <taxon>Tuber</taxon>
    </lineage>
</organism>
<keyword evidence="2" id="KW-1185">Reference proteome</keyword>
<sequence>MTSKTKRTRMTGMRRLMKTRQWIVLEGTSRRTQSSSKITTKVEWCTRVLDTITRSEATPMGLRTRGGAEETCQHAEIDSAMNSLYAVSSGTFAECPAIPLSPISPTVPKALRTSDTTTIALALTIPDAAYILRPSATPDIATLPKIYLTVIASLALDSQNVVIARGLKM</sequence>
<dbReference type="EMBL" id="NESQ01000287">
    <property type="protein sequence ID" value="PUU74619.1"/>
    <property type="molecule type" value="Genomic_DNA"/>
</dbReference>
<dbReference type="Proteomes" id="UP000244722">
    <property type="component" value="Unassembled WGS sequence"/>
</dbReference>
<comment type="caution">
    <text evidence="1">The sequence shown here is derived from an EMBL/GenBank/DDBJ whole genome shotgun (WGS) entry which is preliminary data.</text>
</comment>
<name>A0A2T6ZGL8_TUBBO</name>
<proteinExistence type="predicted"/>